<evidence type="ECO:0000256" key="2">
    <source>
        <dbReference type="ARBA" id="ARBA00022692"/>
    </source>
</evidence>
<evidence type="ECO:0000313" key="9">
    <source>
        <dbReference type="EMBL" id="TGZ74709.1"/>
    </source>
</evidence>
<evidence type="ECO:0000256" key="4">
    <source>
        <dbReference type="ARBA" id="ARBA00022989"/>
    </source>
</evidence>
<dbReference type="PANTHER" id="PTHR21229">
    <property type="entry name" value="LUNG SEVEN TRANSMEMBRANE RECEPTOR"/>
    <property type="match status" value="1"/>
</dbReference>
<evidence type="ECO:0000256" key="6">
    <source>
        <dbReference type="SAM" id="Phobius"/>
    </source>
</evidence>
<dbReference type="GO" id="GO:0016020">
    <property type="term" value="C:membrane"/>
    <property type="evidence" value="ECO:0007669"/>
    <property type="project" value="UniProtKB-SubCell"/>
</dbReference>
<dbReference type="PANTHER" id="PTHR21229:SF1">
    <property type="entry name" value="GH17801P"/>
    <property type="match status" value="1"/>
</dbReference>
<evidence type="ECO:0000256" key="5">
    <source>
        <dbReference type="ARBA" id="ARBA00023136"/>
    </source>
</evidence>
<dbReference type="GO" id="GO:0042147">
    <property type="term" value="P:retrograde transport, endosome to Golgi"/>
    <property type="evidence" value="ECO:0007669"/>
    <property type="project" value="TreeGrafter"/>
</dbReference>
<evidence type="ECO:0000256" key="7">
    <source>
        <dbReference type="SAM" id="SignalP"/>
    </source>
</evidence>
<sequence length="537" mass="61404">MGEIIFFVSLVCLLFSSALGLPEKGLWKEHFTHNAKVSMEKSMVNNSEIYAKIYCQEDLSLHVAWFLFQSPCIEMFLDTNLTSISLWDKSFKTTSDKLTYKTGAERLSCTASKPLFLEGSDEIYSYLGVKKRPNPPQASAPLPGLFTKTWDSGAHLFLLSVACATEDCTMNVDVEVEMRNPDGTFLSAVEFPFLPFNGVMSFFYLILIVTWLVLIIRYWKDLMRIQFCIGVVLILGLWEHLTLFAIYETLRKSGEVASSAVYFAELIACVKRTLARLLVLIACLGYGVTKPRLGTIWFRRCLAIGLVYFVLVTVEGMTRLSQPRFTTSYFRLATLLPLLCLDAGIMWWIFIYLARTLRETRMRRNLVKHRLYRDFSYVLLAVSIISVTFMVWSLGIFKYHPCIESWHLLWIDDAFWQFLFVVILTFIVVLWRPTGSNRQYAYSLLDIAIDEEVEEEDEDVLLDRLDQDGTELTKVRSRQLGEFEDDGGDGKASVQSRNDELSPLHYAQGPIPATIVERMGIEASSGPNDETPVWKVD</sequence>
<dbReference type="GO" id="GO:0005794">
    <property type="term" value="C:Golgi apparatus"/>
    <property type="evidence" value="ECO:0007669"/>
    <property type="project" value="TreeGrafter"/>
</dbReference>
<reference evidence="9 10" key="1">
    <citation type="journal article" date="2019" name="BMC Genomics">
        <title>New insights from Opisthorchis felineus genome: update on genomics of the epidemiologically important liver flukes.</title>
        <authorList>
            <person name="Ershov N.I."/>
            <person name="Mordvinov V.A."/>
            <person name="Prokhortchouk E.B."/>
            <person name="Pakharukova M.Y."/>
            <person name="Gunbin K.V."/>
            <person name="Ustyantsev K."/>
            <person name="Genaev M.A."/>
            <person name="Blinov A.G."/>
            <person name="Mazur A."/>
            <person name="Boulygina E."/>
            <person name="Tsygankova S."/>
            <person name="Khrameeva E."/>
            <person name="Chekanov N."/>
            <person name="Fan G."/>
            <person name="Xiao A."/>
            <person name="Zhang H."/>
            <person name="Xu X."/>
            <person name="Yang H."/>
            <person name="Solovyev V."/>
            <person name="Lee S.M."/>
            <person name="Liu X."/>
            <person name="Afonnikov D.A."/>
            <person name="Skryabin K.G."/>
        </authorList>
    </citation>
    <scope>NUCLEOTIDE SEQUENCE [LARGE SCALE GENOMIC DNA]</scope>
    <source>
        <strain evidence="9">AK-0245</strain>
        <tissue evidence="9">Whole organism</tissue>
    </source>
</reference>
<keyword evidence="10" id="KW-1185">Reference proteome</keyword>
<keyword evidence="4 6" id="KW-1133">Transmembrane helix</keyword>
<proteinExistence type="predicted"/>
<feature type="chain" id="PRO_5020612658" description="GOST seven transmembrane domain-containing protein" evidence="7">
    <location>
        <begin position="21"/>
        <end position="537"/>
    </location>
</feature>
<comment type="caution">
    <text evidence="9">The sequence shown here is derived from an EMBL/GenBank/DDBJ whole genome shotgun (WGS) entry which is preliminary data.</text>
</comment>
<keyword evidence="2 6" id="KW-0812">Transmembrane</keyword>
<feature type="transmembrane region" description="Helical" evidence="6">
    <location>
        <begin position="193"/>
        <end position="215"/>
    </location>
</feature>
<feature type="transmembrane region" description="Helical" evidence="6">
    <location>
        <begin position="334"/>
        <end position="354"/>
    </location>
</feature>
<feature type="transmembrane region" description="Helical" evidence="6">
    <location>
        <begin position="414"/>
        <end position="431"/>
    </location>
</feature>
<dbReference type="Proteomes" id="UP000308267">
    <property type="component" value="Unassembled WGS sequence"/>
</dbReference>
<evidence type="ECO:0000256" key="1">
    <source>
        <dbReference type="ARBA" id="ARBA00004141"/>
    </source>
</evidence>
<feature type="signal peptide" evidence="7">
    <location>
        <begin position="1"/>
        <end position="20"/>
    </location>
</feature>
<accession>A0A4S2MHW4</accession>
<dbReference type="OrthoDB" id="19932at2759"/>
<dbReference type="AlphaFoldDB" id="A0A4S2MHW4"/>
<dbReference type="Pfam" id="PF06814">
    <property type="entry name" value="GOST_TM"/>
    <property type="match status" value="1"/>
</dbReference>
<feature type="domain" description="GOST seven transmembrane" evidence="8">
    <location>
        <begin position="192"/>
        <end position="437"/>
    </location>
</feature>
<comment type="subcellular location">
    <subcellularLocation>
        <location evidence="1">Membrane</location>
        <topology evidence="1">Multi-pass membrane protein</topology>
    </subcellularLocation>
</comment>
<feature type="transmembrane region" description="Helical" evidence="6">
    <location>
        <begin position="296"/>
        <end position="314"/>
    </location>
</feature>
<dbReference type="STRING" id="147828.A0A4S2MHW4"/>
<gene>
    <name evidence="9" type="ORF">CRM22_000807</name>
</gene>
<evidence type="ECO:0000259" key="8">
    <source>
        <dbReference type="Pfam" id="PF06814"/>
    </source>
</evidence>
<protein>
    <recommendedName>
        <fullName evidence="8">GOST seven transmembrane domain-containing protein</fullName>
    </recommendedName>
</protein>
<dbReference type="InterPro" id="IPR053937">
    <property type="entry name" value="GOST_TM"/>
</dbReference>
<evidence type="ECO:0000313" key="10">
    <source>
        <dbReference type="Proteomes" id="UP000308267"/>
    </source>
</evidence>
<dbReference type="EMBL" id="SJOL01001577">
    <property type="protein sequence ID" value="TGZ74709.1"/>
    <property type="molecule type" value="Genomic_DNA"/>
</dbReference>
<evidence type="ECO:0000256" key="3">
    <source>
        <dbReference type="ARBA" id="ARBA00022729"/>
    </source>
</evidence>
<feature type="transmembrane region" description="Helical" evidence="6">
    <location>
        <begin position="259"/>
        <end position="284"/>
    </location>
</feature>
<feature type="transmembrane region" description="Helical" evidence="6">
    <location>
        <begin position="375"/>
        <end position="394"/>
    </location>
</feature>
<keyword evidence="5 6" id="KW-0472">Membrane</keyword>
<keyword evidence="3 7" id="KW-0732">Signal</keyword>
<dbReference type="GO" id="GO:0005829">
    <property type="term" value="C:cytosol"/>
    <property type="evidence" value="ECO:0007669"/>
    <property type="project" value="GOC"/>
</dbReference>
<organism evidence="9 10">
    <name type="scientific">Opisthorchis felineus</name>
    <dbReference type="NCBI Taxonomy" id="147828"/>
    <lineage>
        <taxon>Eukaryota</taxon>
        <taxon>Metazoa</taxon>
        <taxon>Spiralia</taxon>
        <taxon>Lophotrochozoa</taxon>
        <taxon>Platyhelminthes</taxon>
        <taxon>Trematoda</taxon>
        <taxon>Digenea</taxon>
        <taxon>Opisthorchiida</taxon>
        <taxon>Opisthorchiata</taxon>
        <taxon>Opisthorchiidae</taxon>
        <taxon>Opisthorchis</taxon>
    </lineage>
</organism>
<name>A0A4S2MHW4_OPIFE</name>
<dbReference type="InterPro" id="IPR009637">
    <property type="entry name" value="GPR107/GPR108-like"/>
</dbReference>
<feature type="transmembrane region" description="Helical" evidence="6">
    <location>
        <begin position="227"/>
        <end position="247"/>
    </location>
</feature>